<sequence>MNKFFYILFIAVFFMNCTSNTILKKPDNLIPKDQMVDVLTDLFLAINAETTKNIQLERKVNYYPLIFEKYGIDSTRFKESNYYYTSRVDDYDEILDKIESRLKNLNEQFENERKIEDSISRMKNKTDRKVKKPIRK</sequence>
<dbReference type="AlphaFoldDB" id="A0A238X457"/>
<evidence type="ECO:0000313" key="3">
    <source>
        <dbReference type="EMBL" id="SNR53432.1"/>
    </source>
</evidence>
<feature type="coiled-coil region" evidence="1">
    <location>
        <begin position="88"/>
        <end position="115"/>
    </location>
</feature>
<gene>
    <name evidence="3" type="ORF">SAMN04488111_1535</name>
</gene>
<keyword evidence="4" id="KW-1185">Reference proteome</keyword>
<dbReference type="Proteomes" id="UP000198412">
    <property type="component" value="Unassembled WGS sequence"/>
</dbReference>
<proteinExistence type="predicted"/>
<dbReference type="OrthoDB" id="1525222at2"/>
<feature type="domain" description="DUF4296" evidence="2">
    <location>
        <begin position="26"/>
        <end position="106"/>
    </location>
</feature>
<keyword evidence="1" id="KW-0175">Coiled coil</keyword>
<name>A0A238X457_9FLAO</name>
<dbReference type="InterPro" id="IPR025381">
    <property type="entry name" value="DUF4296"/>
</dbReference>
<evidence type="ECO:0000259" key="2">
    <source>
        <dbReference type="Pfam" id="PF14129"/>
    </source>
</evidence>
<organism evidence="3 4">
    <name type="scientific">Lutibacter flavus</name>
    <dbReference type="NCBI Taxonomy" id="691689"/>
    <lineage>
        <taxon>Bacteria</taxon>
        <taxon>Pseudomonadati</taxon>
        <taxon>Bacteroidota</taxon>
        <taxon>Flavobacteriia</taxon>
        <taxon>Flavobacteriales</taxon>
        <taxon>Flavobacteriaceae</taxon>
        <taxon>Lutibacter</taxon>
    </lineage>
</organism>
<protein>
    <recommendedName>
        <fullName evidence="2">DUF4296 domain-containing protein</fullName>
    </recommendedName>
</protein>
<accession>A0A238X457</accession>
<dbReference type="Pfam" id="PF14129">
    <property type="entry name" value="DUF4296"/>
    <property type="match status" value="1"/>
</dbReference>
<dbReference type="RefSeq" id="WP_089377848.1">
    <property type="nucleotide sequence ID" value="NZ_FZNX01000002.1"/>
</dbReference>
<dbReference type="EMBL" id="FZNX01000002">
    <property type="protein sequence ID" value="SNR53432.1"/>
    <property type="molecule type" value="Genomic_DNA"/>
</dbReference>
<reference evidence="4" key="1">
    <citation type="submission" date="2017-06" db="EMBL/GenBank/DDBJ databases">
        <authorList>
            <person name="Varghese N."/>
            <person name="Submissions S."/>
        </authorList>
    </citation>
    <scope>NUCLEOTIDE SEQUENCE [LARGE SCALE GENOMIC DNA]</scope>
    <source>
        <strain evidence="4">DSM 27993</strain>
    </source>
</reference>
<evidence type="ECO:0000313" key="4">
    <source>
        <dbReference type="Proteomes" id="UP000198412"/>
    </source>
</evidence>
<evidence type="ECO:0000256" key="1">
    <source>
        <dbReference type="SAM" id="Coils"/>
    </source>
</evidence>